<dbReference type="GO" id="GO:1904047">
    <property type="term" value="F:S-adenosyl-L-methionine binding"/>
    <property type="evidence" value="ECO:0007669"/>
    <property type="project" value="TreeGrafter"/>
</dbReference>
<keyword evidence="4 7" id="KW-0808">Transferase</keyword>
<keyword evidence="9" id="KW-1185">Reference proteome</keyword>
<evidence type="ECO:0000256" key="2">
    <source>
        <dbReference type="ARBA" id="ARBA00011900"/>
    </source>
</evidence>
<comment type="similarity">
    <text evidence="1 7">Belongs to the N(4)/N(6)-methyltransferase family.</text>
</comment>
<dbReference type="Proteomes" id="UP000031549">
    <property type="component" value="Unassembled WGS sequence"/>
</dbReference>
<evidence type="ECO:0000256" key="4">
    <source>
        <dbReference type="ARBA" id="ARBA00022679"/>
    </source>
</evidence>
<dbReference type="GO" id="GO:0009007">
    <property type="term" value="F:site-specific DNA-methyltransferase (adenine-specific) activity"/>
    <property type="evidence" value="ECO:0007669"/>
    <property type="project" value="UniProtKB-UniRule"/>
</dbReference>
<dbReference type="PRINTS" id="PR00505">
    <property type="entry name" value="D12N6MTFRASE"/>
</dbReference>
<dbReference type="PANTHER" id="PTHR30481">
    <property type="entry name" value="DNA ADENINE METHYLASE"/>
    <property type="match status" value="1"/>
</dbReference>
<keyword evidence="3 7" id="KW-0489">Methyltransferase</keyword>
<dbReference type="EC" id="2.1.1.72" evidence="2 7"/>
<dbReference type="InterPro" id="IPR029063">
    <property type="entry name" value="SAM-dependent_MTases_sf"/>
</dbReference>
<dbReference type="RefSeq" id="WP_039747306.1">
    <property type="nucleotide sequence ID" value="NZ_JTCM02000048.1"/>
</dbReference>
<dbReference type="InterPro" id="IPR002052">
    <property type="entry name" value="DNA_methylase_N6_adenine_CS"/>
</dbReference>
<evidence type="ECO:0000313" key="9">
    <source>
        <dbReference type="Proteomes" id="UP000031549"/>
    </source>
</evidence>
<dbReference type="GO" id="GO:0043565">
    <property type="term" value="F:sequence-specific DNA binding"/>
    <property type="evidence" value="ECO:0007669"/>
    <property type="project" value="TreeGrafter"/>
</dbReference>
<dbReference type="Gene3D" id="1.10.1020.10">
    <property type="entry name" value="Adenine-specific Methyltransferase, Domain 2"/>
    <property type="match status" value="1"/>
</dbReference>
<gene>
    <name evidence="8" type="ORF">PI95_019775</name>
</gene>
<sequence length="309" mass="35326">MASLPHPIQYQGSKRNLASEILRFLPNKVERLVEPFAGTAAISIAASARHISQFFWINDLNKPLVELLKLIVEKPDEIADSYTHIWYEQQSNVEHYYQVRENFNSTNDPSLFLYLLARCVKGAVRYNSLGLFNQSPDKRRKGTQPEKMRKNIEGVSRLLKGKCIFTSWDYRDVLAEVRKNDFIYIDPPYQGVCGNKDSRYYSGIQFDDFVIALEELNRKEIAFAVSYDGKRGNKTFGNELPLALNLKKIEIEVGRSSQATLLGKEEVTVESLYLSHIANSYTEDLESYINAKAKQLTFLEPNGQFSTAT</sequence>
<evidence type="ECO:0000313" key="8">
    <source>
        <dbReference type="EMBL" id="NEU74734.1"/>
    </source>
</evidence>
<dbReference type="InterPro" id="IPR012263">
    <property type="entry name" value="M_m6A_EcoRV"/>
</dbReference>
<keyword evidence="5 7" id="KW-0949">S-adenosyl-L-methionine</keyword>
<dbReference type="PANTHER" id="PTHR30481:SF3">
    <property type="entry name" value="DNA ADENINE METHYLASE"/>
    <property type="match status" value="1"/>
</dbReference>
<dbReference type="NCBIfam" id="TIGR00571">
    <property type="entry name" value="dam"/>
    <property type="match status" value="1"/>
</dbReference>
<evidence type="ECO:0000256" key="7">
    <source>
        <dbReference type="RuleBase" id="RU361257"/>
    </source>
</evidence>
<dbReference type="Pfam" id="PF02086">
    <property type="entry name" value="MethyltransfD12"/>
    <property type="match status" value="1"/>
</dbReference>
<evidence type="ECO:0000256" key="5">
    <source>
        <dbReference type="ARBA" id="ARBA00022691"/>
    </source>
</evidence>
<dbReference type="AlphaFoldDB" id="A0A846HDH6"/>
<dbReference type="GO" id="GO:0032259">
    <property type="term" value="P:methylation"/>
    <property type="evidence" value="ECO:0007669"/>
    <property type="project" value="UniProtKB-KW"/>
</dbReference>
<evidence type="ECO:0000256" key="1">
    <source>
        <dbReference type="ARBA" id="ARBA00006594"/>
    </source>
</evidence>
<name>A0A846HDH6_9CYAN</name>
<dbReference type="PROSITE" id="PS00092">
    <property type="entry name" value="N6_MTASE"/>
    <property type="match status" value="1"/>
</dbReference>
<comment type="catalytic activity">
    <reaction evidence="6 7">
        <text>a 2'-deoxyadenosine in DNA + S-adenosyl-L-methionine = an N(6)-methyl-2'-deoxyadenosine in DNA + S-adenosyl-L-homocysteine + H(+)</text>
        <dbReference type="Rhea" id="RHEA:15197"/>
        <dbReference type="Rhea" id="RHEA-COMP:12418"/>
        <dbReference type="Rhea" id="RHEA-COMP:12419"/>
        <dbReference type="ChEBI" id="CHEBI:15378"/>
        <dbReference type="ChEBI" id="CHEBI:57856"/>
        <dbReference type="ChEBI" id="CHEBI:59789"/>
        <dbReference type="ChEBI" id="CHEBI:90615"/>
        <dbReference type="ChEBI" id="CHEBI:90616"/>
        <dbReference type="EC" id="2.1.1.72"/>
    </reaction>
</comment>
<dbReference type="InterPro" id="IPR023095">
    <property type="entry name" value="Ade_MeTrfase_dom_2"/>
</dbReference>
<comment type="caution">
    <text evidence="8">The sequence shown here is derived from an EMBL/GenBank/DDBJ whole genome shotgun (WGS) entry which is preliminary data.</text>
</comment>
<proteinExistence type="inferred from homology"/>
<evidence type="ECO:0000256" key="6">
    <source>
        <dbReference type="ARBA" id="ARBA00047942"/>
    </source>
</evidence>
<dbReference type="Gene3D" id="3.40.50.150">
    <property type="entry name" value="Vaccinia Virus protein VP39"/>
    <property type="match status" value="1"/>
</dbReference>
<dbReference type="PIRSF" id="PIRSF000398">
    <property type="entry name" value="M_m6A_EcoRV"/>
    <property type="match status" value="1"/>
</dbReference>
<dbReference type="GO" id="GO:0006298">
    <property type="term" value="P:mismatch repair"/>
    <property type="evidence" value="ECO:0007669"/>
    <property type="project" value="TreeGrafter"/>
</dbReference>
<dbReference type="GO" id="GO:0009307">
    <property type="term" value="P:DNA restriction-modification system"/>
    <property type="evidence" value="ECO:0007669"/>
    <property type="project" value="InterPro"/>
</dbReference>
<dbReference type="EMBL" id="JTCM02000048">
    <property type="protein sequence ID" value="NEU74734.1"/>
    <property type="molecule type" value="Genomic_DNA"/>
</dbReference>
<accession>A0A846HDH6</accession>
<reference evidence="8 9" key="1">
    <citation type="journal article" date="2015" name="Genome Announc.">
        <title>Draft Genome Sequence of Cyanobacterium Hassallia byssoidea Strain VB512170, Isolated from Monuments in India.</title>
        <authorList>
            <person name="Singh D."/>
            <person name="Chandrababunaidu M.M."/>
            <person name="Panda A."/>
            <person name="Sen D."/>
            <person name="Bhattacharyya S."/>
            <person name="Adhikary S.P."/>
            <person name="Tripathy S."/>
        </authorList>
    </citation>
    <scope>NUCLEOTIDE SEQUENCE [LARGE SCALE GENOMIC DNA]</scope>
    <source>
        <strain evidence="8 9">VB512170</strain>
    </source>
</reference>
<evidence type="ECO:0000256" key="3">
    <source>
        <dbReference type="ARBA" id="ARBA00022603"/>
    </source>
</evidence>
<dbReference type="InterPro" id="IPR012327">
    <property type="entry name" value="MeTrfase_D12"/>
</dbReference>
<dbReference type="SUPFAM" id="SSF53335">
    <property type="entry name" value="S-adenosyl-L-methionine-dependent methyltransferases"/>
    <property type="match status" value="1"/>
</dbReference>
<organism evidence="8 9">
    <name type="scientific">Hassallia byssoidea VB512170</name>
    <dbReference type="NCBI Taxonomy" id="1304833"/>
    <lineage>
        <taxon>Bacteria</taxon>
        <taxon>Bacillati</taxon>
        <taxon>Cyanobacteriota</taxon>
        <taxon>Cyanophyceae</taxon>
        <taxon>Nostocales</taxon>
        <taxon>Tolypothrichaceae</taxon>
        <taxon>Hassallia</taxon>
    </lineage>
</organism>
<protein>
    <recommendedName>
        <fullName evidence="2 7">Site-specific DNA-methyltransferase (adenine-specific)</fullName>
        <ecNumber evidence="2 7">2.1.1.72</ecNumber>
    </recommendedName>
</protein>